<sequence>MTAIQLFQQRQSEPVCTDLIQMIRDGMIRRLKRFVVEPYDDGITWGIQTVAIATPDADDGDQFPVVIVDLHEDDQAAMSFALSVFDALKNAGRASGEDVCQWRRSLFTLVPNY</sequence>
<proteinExistence type="predicted"/>
<protein>
    <submittedName>
        <fullName evidence="1">Uncharacterized protein</fullName>
    </submittedName>
</protein>
<dbReference type="PATRIC" id="fig|294.194.peg.7075"/>
<name>A0A125QCD1_PSEFL</name>
<organism evidence="1 2">
    <name type="scientific">Pseudomonas fluorescens</name>
    <dbReference type="NCBI Taxonomy" id="294"/>
    <lineage>
        <taxon>Bacteria</taxon>
        <taxon>Pseudomonadati</taxon>
        <taxon>Pseudomonadota</taxon>
        <taxon>Gammaproteobacteria</taxon>
        <taxon>Pseudomonadales</taxon>
        <taxon>Pseudomonadaceae</taxon>
        <taxon>Pseudomonas</taxon>
    </lineage>
</organism>
<dbReference type="Proteomes" id="UP000061348">
    <property type="component" value="Unassembled WGS sequence"/>
</dbReference>
<evidence type="ECO:0000313" key="2">
    <source>
        <dbReference type="Proteomes" id="UP000061348"/>
    </source>
</evidence>
<accession>A0A125QCD1</accession>
<dbReference type="EMBL" id="LCYA01000341">
    <property type="protein sequence ID" value="KWV68368.1"/>
    <property type="molecule type" value="Genomic_DNA"/>
</dbReference>
<gene>
    <name evidence="1" type="ORF">PFLmoz3_06346</name>
</gene>
<reference evidence="1 2" key="1">
    <citation type="submission" date="2015-05" db="EMBL/GenBank/DDBJ databases">
        <title>A genomic and transcriptomic approach to investigate the blue pigment phenotype in Pseudomonas fluorescens.</title>
        <authorList>
            <person name="Andreani N.A."/>
            <person name="Cardazzo B."/>
        </authorList>
    </citation>
    <scope>NUCLEOTIDE SEQUENCE [LARGE SCALE GENOMIC DNA]</scope>
    <source>
        <strain evidence="1 2">Ps_22</strain>
    </source>
</reference>
<dbReference type="RefSeq" id="WP_016502326.1">
    <property type="nucleotide sequence ID" value="NZ_CAIGJY010000044.1"/>
</dbReference>
<comment type="caution">
    <text evidence="1">The sequence shown here is derived from an EMBL/GenBank/DDBJ whole genome shotgun (WGS) entry which is preliminary data.</text>
</comment>
<evidence type="ECO:0000313" key="1">
    <source>
        <dbReference type="EMBL" id="KWV68368.1"/>
    </source>
</evidence>
<dbReference type="AlphaFoldDB" id="A0A125QCD1"/>